<sequence>MRNLLIVISFVLTDWALCTDAAVKRGGGRAFPAIDDKRGGGRVFQLNDEDKRGGGRAFQLNDNDKRGGGRAFDVMSEKRGGKYLNIYFSIEMRDVSR</sequence>
<evidence type="ECO:0000313" key="2">
    <source>
        <dbReference type="Proteomes" id="UP000887566"/>
    </source>
</evidence>
<organism evidence="2 3">
    <name type="scientific">Plectus sambesii</name>
    <dbReference type="NCBI Taxonomy" id="2011161"/>
    <lineage>
        <taxon>Eukaryota</taxon>
        <taxon>Metazoa</taxon>
        <taxon>Ecdysozoa</taxon>
        <taxon>Nematoda</taxon>
        <taxon>Chromadorea</taxon>
        <taxon>Plectida</taxon>
        <taxon>Plectina</taxon>
        <taxon>Plectoidea</taxon>
        <taxon>Plectidae</taxon>
        <taxon>Plectus</taxon>
    </lineage>
</organism>
<dbReference type="Proteomes" id="UP000887566">
    <property type="component" value="Unplaced"/>
</dbReference>
<accession>A0A914W3U2</accession>
<feature type="signal peptide" evidence="1">
    <location>
        <begin position="1"/>
        <end position="21"/>
    </location>
</feature>
<keyword evidence="2" id="KW-1185">Reference proteome</keyword>
<dbReference type="WBParaSite" id="PSAMB.scaffold310size57530.g4786.t1">
    <property type="protein sequence ID" value="PSAMB.scaffold310size57530.g4786.t1"/>
    <property type="gene ID" value="PSAMB.scaffold310size57530.g4786"/>
</dbReference>
<name>A0A914W3U2_9BILA</name>
<dbReference type="AlphaFoldDB" id="A0A914W3U2"/>
<reference evidence="3" key="1">
    <citation type="submission" date="2022-11" db="UniProtKB">
        <authorList>
            <consortium name="WormBaseParasite"/>
        </authorList>
    </citation>
    <scope>IDENTIFICATION</scope>
</reference>
<protein>
    <submittedName>
        <fullName evidence="3">Uncharacterized protein</fullName>
    </submittedName>
</protein>
<proteinExistence type="predicted"/>
<evidence type="ECO:0000313" key="3">
    <source>
        <dbReference type="WBParaSite" id="PSAMB.scaffold310size57530.g4786.t1"/>
    </source>
</evidence>
<keyword evidence="1" id="KW-0732">Signal</keyword>
<feature type="chain" id="PRO_5037320245" evidence="1">
    <location>
        <begin position="22"/>
        <end position="97"/>
    </location>
</feature>
<evidence type="ECO:0000256" key="1">
    <source>
        <dbReference type="SAM" id="SignalP"/>
    </source>
</evidence>